<reference evidence="13 14" key="1">
    <citation type="submission" date="2014-03" db="EMBL/GenBank/DDBJ databases">
        <title>Genome of Haematobacter massiliensis CCUG 47968.</title>
        <authorList>
            <person name="Wang D."/>
            <person name="Wang G."/>
        </authorList>
    </citation>
    <scope>NUCLEOTIDE SEQUENCE [LARGE SCALE GENOMIC DNA]</scope>
    <source>
        <strain evidence="13 14">CCUG 47968</strain>
    </source>
</reference>
<dbReference type="Proteomes" id="UP000028826">
    <property type="component" value="Unassembled WGS sequence"/>
</dbReference>
<dbReference type="InterPro" id="IPR029016">
    <property type="entry name" value="GAF-like_dom_sf"/>
</dbReference>
<accession>A0A086Y6Q0</accession>
<dbReference type="CDD" id="cd00075">
    <property type="entry name" value="HATPase"/>
    <property type="match status" value="1"/>
</dbReference>
<dbReference type="InterPro" id="IPR005467">
    <property type="entry name" value="His_kinase_dom"/>
</dbReference>
<dbReference type="SMART" id="SM00387">
    <property type="entry name" value="HATPase_c"/>
    <property type="match status" value="1"/>
</dbReference>
<dbReference type="Gene3D" id="1.20.120.620">
    <property type="entry name" value="Backbone structure of the membrane domain of e. Coli histidine kinase receptor kdpd"/>
    <property type="match status" value="1"/>
</dbReference>
<evidence type="ECO:0000256" key="4">
    <source>
        <dbReference type="ARBA" id="ARBA00022553"/>
    </source>
</evidence>
<sequence length="896" mass="97440">MSSEPSRPQPDALLMEARRDGRGRLKIFLGAAPGVGKTFAMLQAARDRAAEGVKVLAAVVETHGRPETEAMLRGFEVLPRRAVYHQNHILQEMDVDALIARRPGLALIDELAHSNLSGSRHEKRWQDVEDVLAAGIDVYTTLNVQHVETLNDTVARITGIRVRETVPDQVLELADEIELIDLPPDELIARLRAGKVYMQDQAARAVSNFFAKGNLTALRELAMRTAADRVDAQLKQHMAVNAIEGPWPTQERILVVLPEQAVGRDAVRIAKRSADRARVEWLAVAMTSLRAETRRGGAEDPGTGSLRLAERLGAEVTVLQCEGDAAQDILDFAQKRNVRRIVLPRPAPRSRLLRWLVPSSHDLVVAGLLRGATQFELTLVTDEERPARQRQRPAPTNIRNALRIFGVVTLVVAATTLLAFAADRWIPVLSLSLLYMTAVVAVAAKLGRWPSVAAALLSFLAYNLLFTDPRLTLHIWNQGQFLTLLLFLAASILTGNLTARLRDRAVAQRAISDRTRKLYDFSRKAAAAASVDDVVWAAVSHVAAVLECQSIVLLPQEGRPLAIAGAFPPEDRMEPREISAAAYAFEHGEPAGKGTATLPASRWLFLPLVASDRRIGVLGLAYEDGREPAPGDRRLVEALADQVALALERVKLADDLGHARVTSETERLRTTLLSSVSHDLRTPLVSILGAAEGLGQPGLSAEGSQMLVETIREEGERLDRYIQNLLDMTRLGHGALKPRTMASDLRELAGGARNRLRGPLRGHPVTVAIPADMAPVQVEPVLIEQVLVNILDNACKYAGPGRPIRIAAYQSKARAILTVEDDGPGLMPGAADKVFDMFWRAEQGDGGQAGTGLGLAICKGIVEAHGGTILAEAVHPDGRGTRIVIELPMWNPEVSA</sequence>
<evidence type="ECO:0000256" key="10">
    <source>
        <dbReference type="ARBA" id="ARBA00022989"/>
    </source>
</evidence>
<dbReference type="Pfam" id="PF13493">
    <property type="entry name" value="DUF4118"/>
    <property type="match status" value="1"/>
</dbReference>
<dbReference type="STRING" id="195105.CN97_14495"/>
<dbReference type="Gene3D" id="3.40.50.300">
    <property type="entry name" value="P-loop containing nucleotide triphosphate hydrolases"/>
    <property type="match status" value="1"/>
</dbReference>
<evidence type="ECO:0000256" key="2">
    <source>
        <dbReference type="ARBA" id="ARBA00004141"/>
    </source>
</evidence>
<evidence type="ECO:0000313" key="13">
    <source>
        <dbReference type="EMBL" id="KFI29950.1"/>
    </source>
</evidence>
<dbReference type="CDD" id="cd00082">
    <property type="entry name" value="HisKA"/>
    <property type="match status" value="1"/>
</dbReference>
<dbReference type="GO" id="GO:0005886">
    <property type="term" value="C:plasma membrane"/>
    <property type="evidence" value="ECO:0007669"/>
    <property type="project" value="TreeGrafter"/>
</dbReference>
<name>A0A086Y6Q0_9RHOB</name>
<proteinExistence type="predicted"/>
<dbReference type="InterPro" id="IPR025201">
    <property type="entry name" value="KdpD_TM"/>
</dbReference>
<comment type="catalytic activity">
    <reaction evidence="1">
        <text>ATP + protein L-histidine = ADP + protein N-phospho-L-histidine.</text>
        <dbReference type="EC" id="2.7.13.3"/>
    </reaction>
</comment>
<keyword evidence="9" id="KW-0067">ATP-binding</keyword>
<dbReference type="InterPro" id="IPR003018">
    <property type="entry name" value="GAF"/>
</dbReference>
<dbReference type="FunFam" id="3.40.50.300:FF:000483">
    <property type="entry name" value="Sensor histidine kinase KdpD"/>
    <property type="match status" value="1"/>
</dbReference>
<dbReference type="InterPro" id="IPR003661">
    <property type="entry name" value="HisK_dim/P_dom"/>
</dbReference>
<dbReference type="SUPFAM" id="SSF55874">
    <property type="entry name" value="ATPase domain of HSP90 chaperone/DNA topoisomerase II/histidine kinase"/>
    <property type="match status" value="1"/>
</dbReference>
<dbReference type="InterPro" id="IPR027417">
    <property type="entry name" value="P-loop_NTPase"/>
</dbReference>
<dbReference type="Pfam" id="PF02518">
    <property type="entry name" value="HATPase_c"/>
    <property type="match status" value="1"/>
</dbReference>
<dbReference type="GO" id="GO:0005524">
    <property type="term" value="F:ATP binding"/>
    <property type="evidence" value="ECO:0007669"/>
    <property type="project" value="UniProtKB-KW"/>
</dbReference>
<keyword evidence="6" id="KW-0812">Transmembrane</keyword>
<keyword evidence="11" id="KW-0902">Two-component regulatory system</keyword>
<dbReference type="InterPro" id="IPR036097">
    <property type="entry name" value="HisK_dim/P_sf"/>
</dbReference>
<evidence type="ECO:0000256" key="5">
    <source>
        <dbReference type="ARBA" id="ARBA00022679"/>
    </source>
</evidence>
<evidence type="ECO:0000256" key="9">
    <source>
        <dbReference type="ARBA" id="ARBA00022840"/>
    </source>
</evidence>
<dbReference type="InterPro" id="IPR052023">
    <property type="entry name" value="Histidine_kinase_KdpD"/>
</dbReference>
<dbReference type="EMBL" id="JGYG01000004">
    <property type="protein sequence ID" value="KFI29950.1"/>
    <property type="molecule type" value="Genomic_DNA"/>
</dbReference>
<evidence type="ECO:0000256" key="1">
    <source>
        <dbReference type="ARBA" id="ARBA00000085"/>
    </source>
</evidence>
<protein>
    <recommendedName>
        <fullName evidence="3">histidine kinase</fullName>
        <ecNumber evidence="3">2.7.13.3</ecNumber>
    </recommendedName>
</protein>
<dbReference type="RefSeq" id="WP_035709786.1">
    <property type="nucleotide sequence ID" value="NZ_CAMIFG010000191.1"/>
</dbReference>
<dbReference type="InterPro" id="IPR003594">
    <property type="entry name" value="HATPase_dom"/>
</dbReference>
<dbReference type="AlphaFoldDB" id="A0A086Y6Q0"/>
<dbReference type="PRINTS" id="PR00344">
    <property type="entry name" value="BCTRLSENSOR"/>
</dbReference>
<keyword evidence="4" id="KW-0597">Phosphoprotein</keyword>
<dbReference type="InterPro" id="IPR003852">
    <property type="entry name" value="Sig_transdc_His_kinase_KdpD_N"/>
</dbReference>
<dbReference type="Gene3D" id="3.30.450.40">
    <property type="match status" value="1"/>
</dbReference>
<evidence type="ECO:0000313" key="14">
    <source>
        <dbReference type="Proteomes" id="UP000028826"/>
    </source>
</evidence>
<keyword evidence="12" id="KW-0472">Membrane</keyword>
<dbReference type="Pfam" id="PF02702">
    <property type="entry name" value="KdpD"/>
    <property type="match status" value="1"/>
</dbReference>
<dbReference type="EC" id="2.7.13.3" evidence="3"/>
<evidence type="ECO:0000256" key="6">
    <source>
        <dbReference type="ARBA" id="ARBA00022692"/>
    </source>
</evidence>
<dbReference type="OrthoDB" id="9806130at2"/>
<dbReference type="Gene3D" id="3.30.565.10">
    <property type="entry name" value="Histidine kinase-like ATPase, C-terminal domain"/>
    <property type="match status" value="1"/>
</dbReference>
<comment type="subcellular location">
    <subcellularLocation>
        <location evidence="2">Membrane</location>
        <topology evidence="2">Multi-pass membrane protein</topology>
    </subcellularLocation>
</comment>
<dbReference type="Pfam" id="PF00512">
    <property type="entry name" value="HisKA"/>
    <property type="match status" value="1"/>
</dbReference>
<dbReference type="SMART" id="SM00388">
    <property type="entry name" value="HisKA"/>
    <property type="match status" value="1"/>
</dbReference>
<organism evidence="13 14">
    <name type="scientific">Haematobacter massiliensis</name>
    <dbReference type="NCBI Taxonomy" id="195105"/>
    <lineage>
        <taxon>Bacteria</taxon>
        <taxon>Pseudomonadati</taxon>
        <taxon>Pseudomonadota</taxon>
        <taxon>Alphaproteobacteria</taxon>
        <taxon>Rhodobacterales</taxon>
        <taxon>Paracoccaceae</taxon>
        <taxon>Haematobacter</taxon>
    </lineage>
</organism>
<keyword evidence="7" id="KW-0547">Nucleotide-binding</keyword>
<gene>
    <name evidence="13" type="ORF">CN97_14495</name>
</gene>
<dbReference type="Pfam" id="PF13492">
    <property type="entry name" value="GAF_3"/>
    <property type="match status" value="1"/>
</dbReference>
<keyword evidence="10" id="KW-1133">Transmembrane helix</keyword>
<evidence type="ECO:0000256" key="8">
    <source>
        <dbReference type="ARBA" id="ARBA00022777"/>
    </source>
</evidence>
<comment type="caution">
    <text evidence="13">The sequence shown here is derived from an EMBL/GenBank/DDBJ whole genome shotgun (WGS) entry which is preliminary data.</text>
</comment>
<dbReference type="SUPFAM" id="SSF47384">
    <property type="entry name" value="Homodimeric domain of signal transducing histidine kinase"/>
    <property type="match status" value="1"/>
</dbReference>
<keyword evidence="5" id="KW-0808">Transferase</keyword>
<dbReference type="SUPFAM" id="SSF55781">
    <property type="entry name" value="GAF domain-like"/>
    <property type="match status" value="1"/>
</dbReference>
<dbReference type="Gene3D" id="1.10.287.130">
    <property type="match status" value="1"/>
</dbReference>
<dbReference type="PANTHER" id="PTHR45569">
    <property type="entry name" value="SENSOR PROTEIN KDPD"/>
    <property type="match status" value="1"/>
</dbReference>
<dbReference type="InterPro" id="IPR038318">
    <property type="entry name" value="KdpD_sf"/>
</dbReference>
<dbReference type="PANTHER" id="PTHR45569:SF1">
    <property type="entry name" value="SENSOR PROTEIN KDPD"/>
    <property type="match status" value="1"/>
</dbReference>
<dbReference type="eggNOG" id="COG2205">
    <property type="taxonomic scope" value="Bacteria"/>
</dbReference>
<dbReference type="GO" id="GO:0000155">
    <property type="term" value="F:phosphorelay sensor kinase activity"/>
    <property type="evidence" value="ECO:0007669"/>
    <property type="project" value="InterPro"/>
</dbReference>
<evidence type="ECO:0000256" key="7">
    <source>
        <dbReference type="ARBA" id="ARBA00022741"/>
    </source>
</evidence>
<dbReference type="InterPro" id="IPR036890">
    <property type="entry name" value="HATPase_C_sf"/>
</dbReference>
<dbReference type="InterPro" id="IPR004358">
    <property type="entry name" value="Sig_transdc_His_kin-like_C"/>
</dbReference>
<evidence type="ECO:0000256" key="12">
    <source>
        <dbReference type="ARBA" id="ARBA00023136"/>
    </source>
</evidence>
<keyword evidence="14" id="KW-1185">Reference proteome</keyword>
<evidence type="ECO:0000256" key="3">
    <source>
        <dbReference type="ARBA" id="ARBA00012438"/>
    </source>
</evidence>
<evidence type="ECO:0000256" key="11">
    <source>
        <dbReference type="ARBA" id="ARBA00023012"/>
    </source>
</evidence>
<keyword evidence="8 13" id="KW-0418">Kinase</keyword>
<dbReference type="PROSITE" id="PS50109">
    <property type="entry name" value="HIS_KIN"/>
    <property type="match status" value="1"/>
</dbReference>
<dbReference type="GO" id="GO:0005737">
    <property type="term" value="C:cytoplasm"/>
    <property type="evidence" value="ECO:0007669"/>
    <property type="project" value="UniProtKB-ARBA"/>
</dbReference>